<dbReference type="Gene3D" id="1.10.10.10">
    <property type="entry name" value="Winged helix-like DNA-binding domain superfamily/Winged helix DNA-binding domain"/>
    <property type="match status" value="1"/>
</dbReference>
<evidence type="ECO:0000256" key="1">
    <source>
        <dbReference type="ARBA" id="ARBA00010641"/>
    </source>
</evidence>
<keyword evidence="8" id="KW-1185">Reference proteome</keyword>
<dbReference type="PANTHER" id="PTHR43133:SF45">
    <property type="entry name" value="RNA POLYMERASE ECF-TYPE SIGMA FACTOR"/>
    <property type="match status" value="1"/>
</dbReference>
<evidence type="ECO:0000259" key="5">
    <source>
        <dbReference type="Pfam" id="PF04542"/>
    </source>
</evidence>
<dbReference type="GO" id="GO:0003677">
    <property type="term" value="F:DNA binding"/>
    <property type="evidence" value="ECO:0007669"/>
    <property type="project" value="InterPro"/>
</dbReference>
<keyword evidence="4" id="KW-0804">Transcription</keyword>
<dbReference type="InterPro" id="IPR036388">
    <property type="entry name" value="WH-like_DNA-bd_sf"/>
</dbReference>
<dbReference type="GO" id="GO:0006352">
    <property type="term" value="P:DNA-templated transcription initiation"/>
    <property type="evidence" value="ECO:0007669"/>
    <property type="project" value="InterPro"/>
</dbReference>
<dbReference type="AlphaFoldDB" id="A0A5C6ALP6"/>
<dbReference type="InterPro" id="IPR007627">
    <property type="entry name" value="RNA_pol_sigma70_r2"/>
</dbReference>
<evidence type="ECO:0000259" key="6">
    <source>
        <dbReference type="Pfam" id="PF08281"/>
    </source>
</evidence>
<dbReference type="Proteomes" id="UP000317421">
    <property type="component" value="Unassembled WGS sequence"/>
</dbReference>
<dbReference type="PANTHER" id="PTHR43133">
    <property type="entry name" value="RNA POLYMERASE ECF-TYPE SIGMA FACTO"/>
    <property type="match status" value="1"/>
</dbReference>
<dbReference type="InterPro" id="IPR013325">
    <property type="entry name" value="RNA_pol_sigma_r2"/>
</dbReference>
<evidence type="ECO:0000256" key="4">
    <source>
        <dbReference type="ARBA" id="ARBA00023163"/>
    </source>
</evidence>
<dbReference type="InterPro" id="IPR039425">
    <property type="entry name" value="RNA_pol_sigma-70-like"/>
</dbReference>
<keyword evidence="3" id="KW-0731">Sigma factor</keyword>
<dbReference type="InterPro" id="IPR013249">
    <property type="entry name" value="RNA_pol_sigma70_r4_t2"/>
</dbReference>
<dbReference type="SUPFAM" id="SSF88946">
    <property type="entry name" value="Sigma2 domain of RNA polymerase sigma factors"/>
    <property type="match status" value="1"/>
</dbReference>
<accession>A0A5C6ALP6</accession>
<evidence type="ECO:0000313" key="8">
    <source>
        <dbReference type="Proteomes" id="UP000317421"/>
    </source>
</evidence>
<dbReference type="Gene3D" id="1.10.1740.10">
    <property type="match status" value="1"/>
</dbReference>
<dbReference type="InterPro" id="IPR013324">
    <property type="entry name" value="RNA_pol_sigma_r3/r4-like"/>
</dbReference>
<feature type="domain" description="RNA polymerase sigma factor 70 region 4 type 2" evidence="6">
    <location>
        <begin position="115"/>
        <end position="163"/>
    </location>
</feature>
<feature type="domain" description="RNA polymerase sigma-70 region 2" evidence="5">
    <location>
        <begin position="27"/>
        <end position="83"/>
    </location>
</feature>
<dbReference type="SUPFAM" id="SSF88659">
    <property type="entry name" value="Sigma3 and sigma4 domains of RNA polymerase sigma factors"/>
    <property type="match status" value="1"/>
</dbReference>
<name>A0A5C6ALP6_9BACT</name>
<keyword evidence="2" id="KW-0805">Transcription regulation</keyword>
<protein>
    <submittedName>
        <fullName evidence="7">ECF RNA polymerase sigma-E factor</fullName>
    </submittedName>
</protein>
<sequence>MPPPQQPKPDPSARFGELLGKSHSRWIGIARAYAAPADRDDLLQEIALQVWKSLEGFAGASSLETWAYRVALNTALAWRRKSATRATKISQAHYDVAQLAGSDAEGDETNVTAVLDRFLASLNDADRAVMLLHLDGVAQADAAEVLGVAAGAYRTRLHRIRQRFEEDFCQGEGER</sequence>
<comment type="similarity">
    <text evidence="1">Belongs to the sigma-70 factor family. ECF subfamily.</text>
</comment>
<reference evidence="7 8" key="1">
    <citation type="submission" date="2019-02" db="EMBL/GenBank/DDBJ databases">
        <title>Deep-cultivation of Planctomycetes and their phenomic and genomic characterization uncovers novel biology.</title>
        <authorList>
            <person name="Wiegand S."/>
            <person name="Jogler M."/>
            <person name="Boedeker C."/>
            <person name="Pinto D."/>
            <person name="Vollmers J."/>
            <person name="Rivas-Marin E."/>
            <person name="Kohn T."/>
            <person name="Peeters S.H."/>
            <person name="Heuer A."/>
            <person name="Rast P."/>
            <person name="Oberbeckmann S."/>
            <person name="Bunk B."/>
            <person name="Jeske O."/>
            <person name="Meyerdierks A."/>
            <person name="Storesund J.E."/>
            <person name="Kallscheuer N."/>
            <person name="Luecker S."/>
            <person name="Lage O.M."/>
            <person name="Pohl T."/>
            <person name="Merkel B.J."/>
            <person name="Hornburger P."/>
            <person name="Mueller R.-W."/>
            <person name="Bruemmer F."/>
            <person name="Labrenz M."/>
            <person name="Spormann A.M."/>
            <person name="Op Den Camp H."/>
            <person name="Overmann J."/>
            <person name="Amann R."/>
            <person name="Jetten M.S.M."/>
            <person name="Mascher T."/>
            <person name="Medema M.H."/>
            <person name="Devos D.P."/>
            <person name="Kaster A.-K."/>
            <person name="Ovreas L."/>
            <person name="Rohde M."/>
            <person name="Galperin M.Y."/>
            <person name="Jogler C."/>
        </authorList>
    </citation>
    <scope>NUCLEOTIDE SEQUENCE [LARGE SCALE GENOMIC DNA]</scope>
    <source>
        <strain evidence="7 8">Pla108</strain>
    </source>
</reference>
<dbReference type="Pfam" id="PF08281">
    <property type="entry name" value="Sigma70_r4_2"/>
    <property type="match status" value="1"/>
</dbReference>
<gene>
    <name evidence="7" type="primary">rpoE_1</name>
    <name evidence="7" type="ORF">Pla108_10400</name>
</gene>
<dbReference type="RefSeq" id="WP_197526254.1">
    <property type="nucleotide sequence ID" value="NZ_SJPR01000001.1"/>
</dbReference>
<comment type="caution">
    <text evidence="7">The sequence shown here is derived from an EMBL/GenBank/DDBJ whole genome shotgun (WGS) entry which is preliminary data.</text>
</comment>
<organism evidence="7 8">
    <name type="scientific">Botrimarina colliarenosi</name>
    <dbReference type="NCBI Taxonomy" id="2528001"/>
    <lineage>
        <taxon>Bacteria</taxon>
        <taxon>Pseudomonadati</taxon>
        <taxon>Planctomycetota</taxon>
        <taxon>Planctomycetia</taxon>
        <taxon>Pirellulales</taxon>
        <taxon>Lacipirellulaceae</taxon>
        <taxon>Botrimarina</taxon>
    </lineage>
</organism>
<proteinExistence type="inferred from homology"/>
<evidence type="ECO:0000256" key="2">
    <source>
        <dbReference type="ARBA" id="ARBA00023015"/>
    </source>
</evidence>
<dbReference type="EMBL" id="SJPR01000001">
    <property type="protein sequence ID" value="TWU00096.1"/>
    <property type="molecule type" value="Genomic_DNA"/>
</dbReference>
<evidence type="ECO:0000256" key="3">
    <source>
        <dbReference type="ARBA" id="ARBA00023082"/>
    </source>
</evidence>
<dbReference type="InterPro" id="IPR014284">
    <property type="entry name" value="RNA_pol_sigma-70_dom"/>
</dbReference>
<dbReference type="Pfam" id="PF04542">
    <property type="entry name" value="Sigma70_r2"/>
    <property type="match status" value="1"/>
</dbReference>
<dbReference type="GO" id="GO:0016987">
    <property type="term" value="F:sigma factor activity"/>
    <property type="evidence" value="ECO:0007669"/>
    <property type="project" value="UniProtKB-KW"/>
</dbReference>
<dbReference type="NCBIfam" id="TIGR02937">
    <property type="entry name" value="sigma70-ECF"/>
    <property type="match status" value="1"/>
</dbReference>
<evidence type="ECO:0000313" key="7">
    <source>
        <dbReference type="EMBL" id="TWU00096.1"/>
    </source>
</evidence>